<dbReference type="GO" id="GO:0016747">
    <property type="term" value="F:acyltransferase activity, transferring groups other than amino-acyl groups"/>
    <property type="evidence" value="ECO:0007669"/>
    <property type="project" value="InterPro"/>
</dbReference>
<dbReference type="InterPro" id="IPR016181">
    <property type="entry name" value="Acyl_CoA_acyltransferase"/>
</dbReference>
<dbReference type="Proteomes" id="UP000537141">
    <property type="component" value="Unassembled WGS sequence"/>
</dbReference>
<evidence type="ECO:0000313" key="2">
    <source>
        <dbReference type="EMBL" id="MBB6542495.1"/>
    </source>
</evidence>
<dbReference type="InterPro" id="IPR000182">
    <property type="entry name" value="GNAT_dom"/>
</dbReference>
<reference evidence="2 3" key="1">
    <citation type="submission" date="2020-08" db="EMBL/GenBank/DDBJ databases">
        <title>Genomic Encyclopedia of Type Strains, Phase IV (KMG-IV): sequencing the most valuable type-strain genomes for metagenomic binning, comparative biology and taxonomic classification.</title>
        <authorList>
            <person name="Goeker M."/>
        </authorList>
    </citation>
    <scope>NUCLEOTIDE SEQUENCE [LARGE SCALE GENOMIC DNA]</scope>
    <source>
        <strain evidence="2 3">DSM 26287</strain>
    </source>
</reference>
<dbReference type="Gene3D" id="3.40.630.30">
    <property type="match status" value="1"/>
</dbReference>
<organism evidence="2 3">
    <name type="scientific">Thalassotalea piscium</name>
    <dbReference type="NCBI Taxonomy" id="1230533"/>
    <lineage>
        <taxon>Bacteria</taxon>
        <taxon>Pseudomonadati</taxon>
        <taxon>Pseudomonadota</taxon>
        <taxon>Gammaproteobacteria</taxon>
        <taxon>Alteromonadales</taxon>
        <taxon>Colwelliaceae</taxon>
        <taxon>Thalassotalea</taxon>
    </lineage>
</organism>
<dbReference type="EMBL" id="JACHHU010000005">
    <property type="protein sequence ID" value="MBB6542495.1"/>
    <property type="molecule type" value="Genomic_DNA"/>
</dbReference>
<name>A0A7X0NFM1_9GAMM</name>
<evidence type="ECO:0000259" key="1">
    <source>
        <dbReference type="Pfam" id="PF00583"/>
    </source>
</evidence>
<keyword evidence="3" id="KW-1185">Reference proteome</keyword>
<evidence type="ECO:0000313" key="3">
    <source>
        <dbReference type="Proteomes" id="UP000537141"/>
    </source>
</evidence>
<dbReference type="Pfam" id="PF00583">
    <property type="entry name" value="Acetyltransf_1"/>
    <property type="match status" value="1"/>
</dbReference>
<feature type="domain" description="N-acetyltransferase" evidence="1">
    <location>
        <begin position="32"/>
        <end position="87"/>
    </location>
</feature>
<dbReference type="AlphaFoldDB" id="A0A7X0NFM1"/>
<proteinExistence type="predicted"/>
<keyword evidence="2" id="KW-0808">Transferase</keyword>
<dbReference type="RefSeq" id="WP_184423201.1">
    <property type="nucleotide sequence ID" value="NZ_AP027362.1"/>
</dbReference>
<accession>A0A7X0NFM1</accession>
<gene>
    <name evidence="2" type="ORF">HNQ55_000984</name>
</gene>
<dbReference type="SUPFAM" id="SSF55729">
    <property type="entry name" value="Acyl-CoA N-acyltransferases (Nat)"/>
    <property type="match status" value="1"/>
</dbReference>
<dbReference type="CDD" id="cd04301">
    <property type="entry name" value="NAT_SF"/>
    <property type="match status" value="1"/>
</dbReference>
<comment type="caution">
    <text evidence="2">The sequence shown here is derived from an EMBL/GenBank/DDBJ whole genome shotgun (WGS) entry which is preliminary data.</text>
</comment>
<protein>
    <submittedName>
        <fullName evidence="2">N-acetylglutamate synthase-like GNAT family acetyltransferase</fullName>
    </submittedName>
</protein>
<sequence>MTTTVVKASNNDKKAILRFYKQQHYSAGFLGFDHTYYIQKNAQIIASVILSKIVESNPQMLLHALVVDKQYSRQKLATTLLQHCISQHPALVCFSTDALALLYFKNSFSLIPETQISQVLQQRYRIYHQKNNKLRCFIHY</sequence>